<feature type="repeat" description="PPR" evidence="3">
    <location>
        <begin position="146"/>
        <end position="180"/>
    </location>
</feature>
<dbReference type="PROSITE" id="PS51375">
    <property type="entry name" value="PPR"/>
    <property type="match status" value="3"/>
</dbReference>
<dbReference type="InterPro" id="IPR011990">
    <property type="entry name" value="TPR-like_helical_dom_sf"/>
</dbReference>
<gene>
    <name evidence="4" type="ORF">J1N35_037797</name>
</gene>
<dbReference type="PANTHER" id="PTHR47941">
    <property type="entry name" value="PENTATRICOPEPTIDE REPEAT-CONTAINING PROTEIN 3, MITOCHONDRIAL"/>
    <property type="match status" value="1"/>
</dbReference>
<evidence type="ECO:0000256" key="1">
    <source>
        <dbReference type="ARBA" id="ARBA00007626"/>
    </source>
</evidence>
<accession>A0A9D3ZM15</accession>
<feature type="repeat" description="PPR" evidence="3">
    <location>
        <begin position="181"/>
        <end position="208"/>
    </location>
</feature>
<comment type="caution">
    <text evidence="4">The sequence shown here is derived from an EMBL/GenBank/DDBJ whole genome shotgun (WGS) entry which is preliminary data.</text>
</comment>
<dbReference type="Gene3D" id="1.25.40.10">
    <property type="entry name" value="Tetratricopeptide repeat domain"/>
    <property type="match status" value="1"/>
</dbReference>
<protein>
    <recommendedName>
        <fullName evidence="6">Pentatricopeptide repeat-containing protein</fullName>
    </recommendedName>
</protein>
<reference evidence="4 5" key="1">
    <citation type="journal article" date="2021" name="Plant Biotechnol. J.">
        <title>Multi-omics assisted identification of the key and species-specific regulatory components of drought-tolerant mechanisms in Gossypium stocksii.</title>
        <authorList>
            <person name="Yu D."/>
            <person name="Ke L."/>
            <person name="Zhang D."/>
            <person name="Wu Y."/>
            <person name="Sun Y."/>
            <person name="Mei J."/>
            <person name="Sun J."/>
            <person name="Sun Y."/>
        </authorList>
    </citation>
    <scope>NUCLEOTIDE SEQUENCE [LARGE SCALE GENOMIC DNA]</scope>
    <source>
        <strain evidence="5">cv. E1</strain>
        <tissue evidence="4">Leaf</tissue>
    </source>
</reference>
<evidence type="ECO:0000256" key="3">
    <source>
        <dbReference type="PROSITE-ProRule" id="PRU00708"/>
    </source>
</evidence>
<organism evidence="4 5">
    <name type="scientific">Gossypium stocksii</name>
    <dbReference type="NCBI Taxonomy" id="47602"/>
    <lineage>
        <taxon>Eukaryota</taxon>
        <taxon>Viridiplantae</taxon>
        <taxon>Streptophyta</taxon>
        <taxon>Embryophyta</taxon>
        <taxon>Tracheophyta</taxon>
        <taxon>Spermatophyta</taxon>
        <taxon>Magnoliopsida</taxon>
        <taxon>eudicotyledons</taxon>
        <taxon>Gunneridae</taxon>
        <taxon>Pentapetalae</taxon>
        <taxon>rosids</taxon>
        <taxon>malvids</taxon>
        <taxon>Malvales</taxon>
        <taxon>Malvaceae</taxon>
        <taxon>Malvoideae</taxon>
        <taxon>Gossypium</taxon>
    </lineage>
</organism>
<dbReference type="SUPFAM" id="SSF81901">
    <property type="entry name" value="HCP-like"/>
    <property type="match status" value="1"/>
</dbReference>
<dbReference type="Pfam" id="PF01535">
    <property type="entry name" value="PPR"/>
    <property type="match status" value="1"/>
</dbReference>
<dbReference type="Proteomes" id="UP000828251">
    <property type="component" value="Unassembled WGS sequence"/>
</dbReference>
<dbReference type="AlphaFoldDB" id="A0A9D3ZM15"/>
<dbReference type="EMBL" id="JAIQCV010000011">
    <property type="protein sequence ID" value="KAH1047013.1"/>
    <property type="molecule type" value="Genomic_DNA"/>
</dbReference>
<evidence type="ECO:0000313" key="4">
    <source>
        <dbReference type="EMBL" id="KAH1047013.1"/>
    </source>
</evidence>
<keyword evidence="2" id="KW-0677">Repeat</keyword>
<dbReference type="NCBIfam" id="TIGR00756">
    <property type="entry name" value="PPR"/>
    <property type="match status" value="3"/>
</dbReference>
<name>A0A9D3ZM15_9ROSI</name>
<dbReference type="OrthoDB" id="1934535at2759"/>
<evidence type="ECO:0000313" key="5">
    <source>
        <dbReference type="Proteomes" id="UP000828251"/>
    </source>
</evidence>
<dbReference type="InterPro" id="IPR002885">
    <property type="entry name" value="PPR_rpt"/>
</dbReference>
<keyword evidence="5" id="KW-1185">Reference proteome</keyword>
<proteinExistence type="inferred from homology"/>
<feature type="repeat" description="PPR" evidence="3">
    <location>
        <begin position="111"/>
        <end position="145"/>
    </location>
</feature>
<dbReference type="Pfam" id="PF13041">
    <property type="entry name" value="PPR_2"/>
    <property type="match status" value="1"/>
</dbReference>
<comment type="similarity">
    <text evidence="1">Belongs to the PPR family. P subfamily.</text>
</comment>
<evidence type="ECO:0000256" key="2">
    <source>
        <dbReference type="ARBA" id="ARBA00022737"/>
    </source>
</evidence>
<evidence type="ECO:0008006" key="6">
    <source>
        <dbReference type="Google" id="ProtNLM"/>
    </source>
</evidence>
<sequence>MGKLNPPLLLPSIVNAGKHLSIFCSSISSSSKTIATHIQYFTKNSMSVRGSPTNFDNVDDALMLFNKMIDKYPRPSVVEFNKLLGAIVRMKHYAIVVSMYSQIELLGVPHNVYSFNILVNCYCQLGHIDFGFSVLGKMLKLGVEPYVVTLSTLINGLCKQGKISHAASLFDEMVDKGYQPNLIVYSTILNGLSKTGNTDRAVRFLRMM</sequence>